<accession>A0A8H6M570</accession>
<name>A0A8H6M570_9AGAR</name>
<dbReference type="EMBL" id="JACGCI010000039">
    <property type="protein sequence ID" value="KAF6753499.1"/>
    <property type="molecule type" value="Genomic_DNA"/>
</dbReference>
<evidence type="ECO:0000256" key="1">
    <source>
        <dbReference type="SAM" id="MobiDB-lite"/>
    </source>
</evidence>
<evidence type="ECO:0000313" key="3">
    <source>
        <dbReference type="Proteomes" id="UP000521943"/>
    </source>
</evidence>
<dbReference type="AlphaFoldDB" id="A0A8H6M570"/>
<organism evidence="2 3">
    <name type="scientific">Ephemerocybe angulata</name>
    <dbReference type="NCBI Taxonomy" id="980116"/>
    <lineage>
        <taxon>Eukaryota</taxon>
        <taxon>Fungi</taxon>
        <taxon>Dikarya</taxon>
        <taxon>Basidiomycota</taxon>
        <taxon>Agaricomycotina</taxon>
        <taxon>Agaricomycetes</taxon>
        <taxon>Agaricomycetidae</taxon>
        <taxon>Agaricales</taxon>
        <taxon>Agaricineae</taxon>
        <taxon>Psathyrellaceae</taxon>
        <taxon>Ephemerocybe</taxon>
    </lineage>
</organism>
<dbReference type="Proteomes" id="UP000521943">
    <property type="component" value="Unassembled WGS sequence"/>
</dbReference>
<proteinExistence type="predicted"/>
<comment type="caution">
    <text evidence="2">The sequence shown here is derived from an EMBL/GenBank/DDBJ whole genome shotgun (WGS) entry which is preliminary data.</text>
</comment>
<keyword evidence="3" id="KW-1185">Reference proteome</keyword>
<reference evidence="2 3" key="1">
    <citation type="submission" date="2020-07" db="EMBL/GenBank/DDBJ databases">
        <title>Comparative genomics of pyrophilous fungi reveals a link between fire events and developmental genes.</title>
        <authorList>
            <consortium name="DOE Joint Genome Institute"/>
            <person name="Steindorff A.S."/>
            <person name="Carver A."/>
            <person name="Calhoun S."/>
            <person name="Stillman K."/>
            <person name="Liu H."/>
            <person name="Lipzen A."/>
            <person name="Pangilinan J."/>
            <person name="Labutti K."/>
            <person name="Bruns T.D."/>
            <person name="Grigoriev I.V."/>
        </authorList>
    </citation>
    <scope>NUCLEOTIDE SEQUENCE [LARGE SCALE GENOMIC DNA]</scope>
    <source>
        <strain evidence="2 3">CBS 144469</strain>
    </source>
</reference>
<gene>
    <name evidence="2" type="ORF">DFP72DRAFT_407678</name>
</gene>
<feature type="compositionally biased region" description="Pro residues" evidence="1">
    <location>
        <begin position="122"/>
        <end position="134"/>
    </location>
</feature>
<sequence length="171" mass="18019">MQTLIKQGEASSTATLKHIRKLEAKSSSGAFWSSSSSAARTTGSFKINSGLSEAEPADDPAPSSPLGPYAASPLHGPLRPQLYPTKYPAVPPGLPPRAFAGTRPHTSSRHPVDPYQRSPSRPFDPSPLAPPGLPRPSQGVPRGAASRPAASTQPWTWRHIGVGTTEKKAES</sequence>
<protein>
    <submittedName>
        <fullName evidence="2">Uncharacterized protein</fullName>
    </submittedName>
</protein>
<evidence type="ECO:0000313" key="2">
    <source>
        <dbReference type="EMBL" id="KAF6753499.1"/>
    </source>
</evidence>
<feature type="region of interest" description="Disordered" evidence="1">
    <location>
        <begin position="47"/>
        <end position="171"/>
    </location>
</feature>